<dbReference type="AlphaFoldDB" id="G9AIJ9"/>
<reference evidence="3 4" key="1">
    <citation type="journal article" date="2012" name="J. Bacteriol.">
        <title>Genome sequence of the soybean symbiont Sinorhizobium fredii HH103.</title>
        <authorList>
            <person name="Weidner S."/>
            <person name="Becker A."/>
            <person name="Bonilla I."/>
            <person name="Jaenicke S."/>
            <person name="Lloret J."/>
            <person name="Margaret I."/>
            <person name="Puhler A."/>
            <person name="Ruiz-Sainz J.E."/>
            <person name="Schneiker-Bekel S."/>
            <person name="Szczepanowski R."/>
            <person name="Vinardell J.M."/>
            <person name="Zehner S."/>
            <person name="Gottfert M."/>
        </authorList>
    </citation>
    <scope>NUCLEOTIDE SEQUENCE [LARGE SCALE GENOMIC DNA]</scope>
    <source>
        <strain evidence="3 4">HH103</strain>
        <plasmid evidence="4">pSfHH103e</plasmid>
    </source>
</reference>
<evidence type="ECO:0000256" key="1">
    <source>
        <dbReference type="ARBA" id="ARBA00022729"/>
    </source>
</evidence>
<keyword evidence="3" id="KW-0614">Plasmid</keyword>
<organism evidence="3 4">
    <name type="scientific">Sinorhizobium fredii (strain HH103)</name>
    <dbReference type="NCBI Taxonomy" id="1117943"/>
    <lineage>
        <taxon>Bacteria</taxon>
        <taxon>Pseudomonadati</taxon>
        <taxon>Pseudomonadota</taxon>
        <taxon>Alphaproteobacteria</taxon>
        <taxon>Hyphomicrobiales</taxon>
        <taxon>Rhizobiaceae</taxon>
        <taxon>Sinorhizobium/Ensifer group</taxon>
        <taxon>Sinorhizobium</taxon>
    </lineage>
</organism>
<evidence type="ECO:0000313" key="3">
    <source>
        <dbReference type="EMBL" id="CCF00881.1"/>
    </source>
</evidence>
<name>G9AIJ9_SINF1</name>
<dbReference type="Pfam" id="PF09865">
    <property type="entry name" value="DUF2092"/>
    <property type="match status" value="1"/>
</dbReference>
<feature type="signal peptide" evidence="2">
    <location>
        <begin position="1"/>
        <end position="36"/>
    </location>
</feature>
<evidence type="ECO:0000313" key="4">
    <source>
        <dbReference type="Proteomes" id="UP000007735"/>
    </source>
</evidence>
<proteinExistence type="predicted"/>
<geneLocation type="plasmid" evidence="3 4">
    <name>pSfHH103e</name>
</geneLocation>
<evidence type="ECO:0000256" key="2">
    <source>
        <dbReference type="SAM" id="SignalP"/>
    </source>
</evidence>
<dbReference type="Gene3D" id="2.50.20.10">
    <property type="entry name" value="Lipoprotein localisation LolA/LolB/LppX"/>
    <property type="match status" value="1"/>
</dbReference>
<dbReference type="KEGG" id="sfh:SFHH103_06422"/>
<protein>
    <submittedName>
        <fullName evidence="3">Periplasmic protein</fullName>
    </submittedName>
</protein>
<sequence>MDSLPNRRACLAFRRAARLMSVTFLLALSVASPMRAEEADARKVLKAMSDYVTGQQHVQLKYDVDIEVITPHLEKLQFASSGEAALSRPDKLRVTRTGGYTDVELVFDGKTVTVLGKDSNTFAQIELPGSLDQMIDRLRAEHSIEMPGADLLLSNMYDELIAGVIEAKHIGHGVVDGIECEHLAFRNQETDWQLWVERGPAPIPRKYVITSKTMAAAPQYTLRIKSWDTDTPPDAKSFAFAPPQGAKAVEFNALADVGELPAPAEALKE</sequence>
<dbReference type="SUPFAM" id="SSF89392">
    <property type="entry name" value="Prokaryotic lipoproteins and lipoprotein localization factors"/>
    <property type="match status" value="1"/>
</dbReference>
<dbReference type="PATRIC" id="fig|380.5.peg.5967"/>
<keyword evidence="1 2" id="KW-0732">Signal</keyword>
<dbReference type="PIRSF" id="PIRSF012443">
    <property type="entry name" value="UCP012443"/>
    <property type="match status" value="1"/>
</dbReference>
<dbReference type="HOGENOM" id="CLU_074811_0_0_5"/>
<accession>G9AIJ9</accession>
<dbReference type="InterPro" id="IPR029046">
    <property type="entry name" value="LolA/LolB/LppX"/>
</dbReference>
<feature type="chain" id="PRO_5003519672" evidence="2">
    <location>
        <begin position="37"/>
        <end position="269"/>
    </location>
</feature>
<dbReference type="InterPro" id="IPR019207">
    <property type="entry name" value="DUF2092"/>
</dbReference>
<gene>
    <name evidence="3" type="ordered locus">SFHH103_06422</name>
</gene>
<dbReference type="EMBL" id="HE616899">
    <property type="protein sequence ID" value="CCF00881.1"/>
    <property type="molecule type" value="Genomic_DNA"/>
</dbReference>
<dbReference type="Proteomes" id="UP000007735">
    <property type="component" value="Plasmid pSfHH103e"/>
</dbReference>